<proteinExistence type="predicted"/>
<evidence type="ECO:0000313" key="1">
    <source>
        <dbReference type="EMBL" id="HJA01860.1"/>
    </source>
</evidence>
<comment type="caution">
    <text evidence="1">The sequence shown here is derived from an EMBL/GenBank/DDBJ whole genome shotgun (WGS) entry which is preliminary data.</text>
</comment>
<reference evidence="1" key="1">
    <citation type="journal article" date="2021" name="PeerJ">
        <title>Extensive microbial diversity within the chicken gut microbiome revealed by metagenomics and culture.</title>
        <authorList>
            <person name="Gilroy R."/>
            <person name="Ravi A."/>
            <person name="Getino M."/>
            <person name="Pursley I."/>
            <person name="Horton D.L."/>
            <person name="Alikhan N.F."/>
            <person name="Baker D."/>
            <person name="Gharbi K."/>
            <person name="Hall N."/>
            <person name="Watson M."/>
            <person name="Adriaenssens E.M."/>
            <person name="Foster-Nyarko E."/>
            <person name="Jarju S."/>
            <person name="Secka A."/>
            <person name="Antonio M."/>
            <person name="Oren A."/>
            <person name="Chaudhuri R.R."/>
            <person name="La Ragione R."/>
            <person name="Hildebrand F."/>
            <person name="Pallen M.J."/>
        </authorList>
    </citation>
    <scope>NUCLEOTIDE SEQUENCE</scope>
    <source>
        <strain evidence="1">CHK156-179</strain>
    </source>
</reference>
<accession>A0A9D2KEE3</accession>
<organism evidence="1 2">
    <name type="scientific">Candidatus Gallimonas gallistercoris</name>
    <dbReference type="NCBI Taxonomy" id="2838602"/>
    <lineage>
        <taxon>Bacteria</taxon>
        <taxon>Bacillati</taxon>
        <taxon>Bacillota</taxon>
        <taxon>Clostridia</taxon>
        <taxon>Candidatus Gallimonas</taxon>
    </lineage>
</organism>
<name>A0A9D2KEE3_9FIRM</name>
<sequence length="62" mass="6807">MIVTEVIPYTPDPNKRAKRIEETANAHEARGEELVSALSTPNCGAILIFRAPQADCGKNQNR</sequence>
<dbReference type="AlphaFoldDB" id="A0A9D2KEE3"/>
<evidence type="ECO:0000313" key="2">
    <source>
        <dbReference type="Proteomes" id="UP000824221"/>
    </source>
</evidence>
<protein>
    <submittedName>
        <fullName evidence="1">Uncharacterized protein</fullName>
    </submittedName>
</protein>
<reference evidence="1" key="2">
    <citation type="submission" date="2021-04" db="EMBL/GenBank/DDBJ databases">
        <authorList>
            <person name="Gilroy R."/>
        </authorList>
    </citation>
    <scope>NUCLEOTIDE SEQUENCE</scope>
    <source>
        <strain evidence="1">CHK156-179</strain>
    </source>
</reference>
<dbReference type="EMBL" id="DXAJ01000013">
    <property type="protein sequence ID" value="HJA01860.1"/>
    <property type="molecule type" value="Genomic_DNA"/>
</dbReference>
<gene>
    <name evidence="1" type="ORF">H9797_00570</name>
</gene>
<dbReference type="Proteomes" id="UP000824221">
    <property type="component" value="Unassembled WGS sequence"/>
</dbReference>